<dbReference type="EMBL" id="QUNO01000017">
    <property type="protein sequence ID" value="REH35752.1"/>
    <property type="molecule type" value="Genomic_DNA"/>
</dbReference>
<dbReference type="Proteomes" id="UP000256269">
    <property type="component" value="Unassembled WGS sequence"/>
</dbReference>
<reference evidence="3 4" key="1">
    <citation type="submission" date="2018-08" db="EMBL/GenBank/DDBJ databases">
        <title>Genomic Encyclopedia of Archaeal and Bacterial Type Strains, Phase II (KMG-II): from individual species to whole genera.</title>
        <authorList>
            <person name="Goeker M."/>
        </authorList>
    </citation>
    <scope>NUCLEOTIDE SEQUENCE [LARGE SCALE GENOMIC DNA]</scope>
    <source>
        <strain evidence="3 4">DSM 45791</strain>
    </source>
</reference>
<gene>
    <name evidence="3" type="ORF">BCF44_117140</name>
</gene>
<keyword evidence="2" id="KW-0732">Signal</keyword>
<feature type="chain" id="PRO_5039620962" description="Secreted protein" evidence="2">
    <location>
        <begin position="21"/>
        <end position="175"/>
    </location>
</feature>
<evidence type="ECO:0000256" key="2">
    <source>
        <dbReference type="SAM" id="SignalP"/>
    </source>
</evidence>
<sequence length="175" mass="17429">MKRYLTAALVVGVLAAASVAGGVATAVADGAADQQPSTVEDFSYPGADQIFADTGVRLISGDGHVLFADCATPRTGDIGLVQVHSSQAIGAKHDGVICFKVTETSGTVQVQIPAVFEIRGDGYAPGAGHKVKAKLTTDAGAQSTVDVNPSGSTPVGQGTGPGAAPTTLLQLTANP</sequence>
<comment type="caution">
    <text evidence="3">The sequence shown here is derived from an EMBL/GenBank/DDBJ whole genome shotgun (WGS) entry which is preliminary data.</text>
</comment>
<keyword evidence="4" id="KW-1185">Reference proteome</keyword>
<name>A0A3E0H0A9_9PSEU</name>
<evidence type="ECO:0008006" key="5">
    <source>
        <dbReference type="Google" id="ProtNLM"/>
    </source>
</evidence>
<proteinExistence type="predicted"/>
<accession>A0A3E0H0A9</accession>
<feature type="signal peptide" evidence="2">
    <location>
        <begin position="1"/>
        <end position="20"/>
    </location>
</feature>
<evidence type="ECO:0000313" key="3">
    <source>
        <dbReference type="EMBL" id="REH35752.1"/>
    </source>
</evidence>
<evidence type="ECO:0000313" key="4">
    <source>
        <dbReference type="Proteomes" id="UP000256269"/>
    </source>
</evidence>
<organism evidence="3 4">
    <name type="scientific">Kutzneria buriramensis</name>
    <dbReference type="NCBI Taxonomy" id="1045776"/>
    <lineage>
        <taxon>Bacteria</taxon>
        <taxon>Bacillati</taxon>
        <taxon>Actinomycetota</taxon>
        <taxon>Actinomycetes</taxon>
        <taxon>Pseudonocardiales</taxon>
        <taxon>Pseudonocardiaceae</taxon>
        <taxon>Kutzneria</taxon>
    </lineage>
</organism>
<dbReference type="AlphaFoldDB" id="A0A3E0H0A9"/>
<feature type="region of interest" description="Disordered" evidence="1">
    <location>
        <begin position="145"/>
        <end position="175"/>
    </location>
</feature>
<protein>
    <recommendedName>
        <fullName evidence="5">Secreted protein</fullName>
    </recommendedName>
</protein>
<evidence type="ECO:0000256" key="1">
    <source>
        <dbReference type="SAM" id="MobiDB-lite"/>
    </source>
</evidence>